<gene>
    <name evidence="1" type="ORF">PGLA2088_LOCUS44626</name>
</gene>
<protein>
    <submittedName>
        <fullName evidence="1">Uncharacterized protein</fullName>
    </submittedName>
</protein>
<organism evidence="1 2">
    <name type="scientific">Polarella glacialis</name>
    <name type="common">Dinoflagellate</name>
    <dbReference type="NCBI Taxonomy" id="89957"/>
    <lineage>
        <taxon>Eukaryota</taxon>
        <taxon>Sar</taxon>
        <taxon>Alveolata</taxon>
        <taxon>Dinophyceae</taxon>
        <taxon>Suessiales</taxon>
        <taxon>Suessiaceae</taxon>
        <taxon>Polarella</taxon>
    </lineage>
</organism>
<dbReference type="EMBL" id="CAJNNW010035293">
    <property type="protein sequence ID" value="CAE8726868.1"/>
    <property type="molecule type" value="Genomic_DNA"/>
</dbReference>
<sequence>MSERLLSDDIFKTLFAKVEKDFSMAWGDRLEEPVDALSGFQPISDAAFPPEGSGWGLSPSLLQHCRHRTQQPLVSPSHLPLPLPDPPIPWQGMLARTHSRCPSQMTARYFVAHDRCLHPGAKKASLEQMRTPLSRTR</sequence>
<dbReference type="Proteomes" id="UP000626109">
    <property type="component" value="Unassembled WGS sequence"/>
</dbReference>
<name>A0A813LHY0_POLGL</name>
<proteinExistence type="predicted"/>
<evidence type="ECO:0000313" key="2">
    <source>
        <dbReference type="Proteomes" id="UP000626109"/>
    </source>
</evidence>
<evidence type="ECO:0000313" key="1">
    <source>
        <dbReference type="EMBL" id="CAE8726868.1"/>
    </source>
</evidence>
<accession>A0A813LHY0</accession>
<dbReference type="AlphaFoldDB" id="A0A813LHY0"/>
<reference evidence="1" key="1">
    <citation type="submission" date="2021-02" db="EMBL/GenBank/DDBJ databases">
        <authorList>
            <person name="Dougan E. K."/>
            <person name="Rhodes N."/>
            <person name="Thang M."/>
            <person name="Chan C."/>
        </authorList>
    </citation>
    <scope>NUCLEOTIDE SEQUENCE</scope>
</reference>
<comment type="caution">
    <text evidence="1">The sequence shown here is derived from an EMBL/GenBank/DDBJ whole genome shotgun (WGS) entry which is preliminary data.</text>
</comment>